<evidence type="ECO:0000256" key="6">
    <source>
        <dbReference type="ARBA" id="ARBA00022448"/>
    </source>
</evidence>
<evidence type="ECO:0000256" key="9">
    <source>
        <dbReference type="ARBA" id="ARBA00022792"/>
    </source>
</evidence>
<name>A0A7R8X374_9CRUS</name>
<organism evidence="17">
    <name type="scientific">Darwinula stevensoni</name>
    <dbReference type="NCBI Taxonomy" id="69355"/>
    <lineage>
        <taxon>Eukaryota</taxon>
        <taxon>Metazoa</taxon>
        <taxon>Ecdysozoa</taxon>
        <taxon>Arthropoda</taxon>
        <taxon>Crustacea</taxon>
        <taxon>Oligostraca</taxon>
        <taxon>Ostracoda</taxon>
        <taxon>Podocopa</taxon>
        <taxon>Podocopida</taxon>
        <taxon>Darwinulocopina</taxon>
        <taxon>Darwinuloidea</taxon>
        <taxon>Darwinulidae</taxon>
        <taxon>Darwinula</taxon>
    </lineage>
</organism>
<protein>
    <recommendedName>
        <fullName evidence="5">NADH dehydrogenase [ubiquinone] 1 beta subcomplex subunit 5, mitochondrial</fullName>
    </recommendedName>
    <alternativeName>
        <fullName evidence="16">Complex I-SGDH</fullName>
    </alternativeName>
    <alternativeName>
        <fullName evidence="15">NADH-ubiquinone oxidoreductase SGDH subunit</fullName>
    </alternativeName>
</protein>
<sequence length="152" mass="18775">MVYLELYLSHHPITRFLVKHFYQSHQEQYETHMHYLARYMDKKMLRNLQKDVVYQMKQHADYKAFYFRPVMAKYYRELRQEYEYLESIMGENKLFEDMCTRRTSGPIQFKLELGSDTNLEPHADPDVKREFRRERESKHCVMLLPYLHEHGD</sequence>
<evidence type="ECO:0000256" key="11">
    <source>
        <dbReference type="ARBA" id="ARBA00022982"/>
    </source>
</evidence>
<dbReference type="OrthoDB" id="9995605at2759"/>
<evidence type="ECO:0000256" key="8">
    <source>
        <dbReference type="ARBA" id="ARBA00022692"/>
    </source>
</evidence>
<evidence type="ECO:0000256" key="12">
    <source>
        <dbReference type="ARBA" id="ARBA00022989"/>
    </source>
</evidence>
<dbReference type="GO" id="GO:0005743">
    <property type="term" value="C:mitochondrial inner membrane"/>
    <property type="evidence" value="ECO:0007669"/>
    <property type="project" value="UniProtKB-SubCell"/>
</dbReference>
<evidence type="ECO:0000256" key="5">
    <source>
        <dbReference type="ARBA" id="ARBA00015175"/>
    </source>
</evidence>
<evidence type="ECO:0000256" key="3">
    <source>
        <dbReference type="ARBA" id="ARBA00007152"/>
    </source>
</evidence>
<comment type="function">
    <text evidence="1">Accessory subunit of the mitochondrial membrane respiratory chain NADH dehydrogenase (Complex I), that is believed not to be involved in catalysis. Complex I functions in the transfer of electrons from NADH to the respiratory chain. The immediate electron acceptor for the enzyme is believed to be ubiquinone.</text>
</comment>
<dbReference type="Proteomes" id="UP000677054">
    <property type="component" value="Unassembled WGS sequence"/>
</dbReference>
<evidence type="ECO:0000256" key="2">
    <source>
        <dbReference type="ARBA" id="ARBA00004434"/>
    </source>
</evidence>
<evidence type="ECO:0000256" key="1">
    <source>
        <dbReference type="ARBA" id="ARBA00003195"/>
    </source>
</evidence>
<keyword evidence="8" id="KW-0812">Transmembrane</keyword>
<dbReference type="AlphaFoldDB" id="A0A7R8X374"/>
<evidence type="ECO:0000256" key="13">
    <source>
        <dbReference type="ARBA" id="ARBA00023128"/>
    </source>
</evidence>
<keyword evidence="10" id="KW-0809">Transit peptide</keyword>
<comment type="subunit">
    <text evidence="4">Complex I is composed of 45 different subunits.</text>
</comment>
<evidence type="ECO:0000256" key="16">
    <source>
        <dbReference type="ARBA" id="ARBA00032550"/>
    </source>
</evidence>
<evidence type="ECO:0000256" key="4">
    <source>
        <dbReference type="ARBA" id="ARBA00011533"/>
    </source>
</evidence>
<proteinExistence type="inferred from homology"/>
<comment type="subcellular location">
    <subcellularLocation>
        <location evidence="2">Mitochondrion inner membrane</location>
        <topology evidence="2">Single-pass membrane protein</topology>
    </subcellularLocation>
</comment>
<dbReference type="PANTHER" id="PTHR13178">
    <property type="entry name" value="NADH-UBIQUINONE OXIDOREDUCTASE SGDH SUBUNIT"/>
    <property type="match status" value="1"/>
</dbReference>
<comment type="similarity">
    <text evidence="3">Belongs to the complex I NDUFB5 subunit family.</text>
</comment>
<accession>A0A7R8X374</accession>
<reference evidence="17" key="1">
    <citation type="submission" date="2020-11" db="EMBL/GenBank/DDBJ databases">
        <authorList>
            <person name="Tran Van P."/>
        </authorList>
    </citation>
    <scope>NUCLEOTIDE SEQUENCE</scope>
</reference>
<dbReference type="Pfam" id="PF09781">
    <property type="entry name" value="NDUF_B5"/>
    <property type="match status" value="1"/>
</dbReference>
<gene>
    <name evidence="17" type="ORF">DSTB1V02_LOCUS1937</name>
</gene>
<evidence type="ECO:0000256" key="10">
    <source>
        <dbReference type="ARBA" id="ARBA00022946"/>
    </source>
</evidence>
<keyword evidence="12" id="KW-1133">Transmembrane helix</keyword>
<evidence type="ECO:0000313" key="18">
    <source>
        <dbReference type="Proteomes" id="UP000677054"/>
    </source>
</evidence>
<keyword evidence="14" id="KW-0472">Membrane</keyword>
<keyword evidence="6" id="KW-0813">Transport</keyword>
<dbReference type="EMBL" id="CAJPEV010000199">
    <property type="protein sequence ID" value="CAG0882231.1"/>
    <property type="molecule type" value="Genomic_DNA"/>
</dbReference>
<keyword evidence="11" id="KW-0249">Electron transport</keyword>
<keyword evidence="9" id="KW-0999">Mitochondrion inner membrane</keyword>
<evidence type="ECO:0000256" key="15">
    <source>
        <dbReference type="ARBA" id="ARBA00032395"/>
    </source>
</evidence>
<evidence type="ECO:0000256" key="14">
    <source>
        <dbReference type="ARBA" id="ARBA00023136"/>
    </source>
</evidence>
<evidence type="ECO:0000313" key="17">
    <source>
        <dbReference type="EMBL" id="CAD7241961.1"/>
    </source>
</evidence>
<dbReference type="InterPro" id="IPR019173">
    <property type="entry name" value="NADH_UbQ_OxRdtase_B5_su"/>
</dbReference>
<keyword evidence="7" id="KW-0679">Respiratory chain</keyword>
<dbReference type="EMBL" id="LR899716">
    <property type="protein sequence ID" value="CAD7241961.1"/>
    <property type="molecule type" value="Genomic_DNA"/>
</dbReference>
<dbReference type="PANTHER" id="PTHR13178:SF0">
    <property type="entry name" value="NADH DEHYDROGENASE [UBIQUINONE] 1 BETA SUBCOMPLEX SUBUNIT 5, MITOCHONDRIAL"/>
    <property type="match status" value="1"/>
</dbReference>
<keyword evidence="13" id="KW-0496">Mitochondrion</keyword>
<keyword evidence="18" id="KW-1185">Reference proteome</keyword>
<evidence type="ECO:0000256" key="7">
    <source>
        <dbReference type="ARBA" id="ARBA00022660"/>
    </source>
</evidence>